<dbReference type="Pfam" id="PF00266">
    <property type="entry name" value="Aminotran_5"/>
    <property type="match status" value="1"/>
</dbReference>
<keyword evidence="6" id="KW-0663">Pyridoxal phosphate</keyword>
<dbReference type="OrthoDB" id="9808002at2"/>
<evidence type="ECO:0000313" key="12">
    <source>
        <dbReference type="EMBL" id="TDY61880.1"/>
    </source>
</evidence>
<dbReference type="InterPro" id="IPR015422">
    <property type="entry name" value="PyrdxlP-dep_Trfase_small"/>
</dbReference>
<dbReference type="GO" id="GO:0051536">
    <property type="term" value="F:iron-sulfur cluster binding"/>
    <property type="evidence" value="ECO:0007669"/>
    <property type="project" value="UniProtKB-KW"/>
</dbReference>
<keyword evidence="4" id="KW-0808">Transferase</keyword>
<evidence type="ECO:0000256" key="2">
    <source>
        <dbReference type="ARBA" id="ARBA00006490"/>
    </source>
</evidence>
<dbReference type="EMBL" id="SORI01000004">
    <property type="protein sequence ID" value="TDY61880.1"/>
    <property type="molecule type" value="Genomic_DNA"/>
</dbReference>
<dbReference type="PIRSF" id="PIRSF005572">
    <property type="entry name" value="NifS"/>
    <property type="match status" value="1"/>
</dbReference>
<evidence type="ECO:0000256" key="10">
    <source>
        <dbReference type="RuleBase" id="RU004504"/>
    </source>
</evidence>
<comment type="caution">
    <text evidence="12">The sequence shown here is derived from an EMBL/GenBank/DDBJ whole genome shotgun (WGS) entry which is preliminary data.</text>
</comment>
<comment type="similarity">
    <text evidence="2">Belongs to the class-V pyridoxal-phosphate-dependent aminotransferase family. NifS/IscS subfamily.</text>
</comment>
<feature type="domain" description="Aminotransferase class V" evidence="11">
    <location>
        <begin position="2"/>
        <end position="362"/>
    </location>
</feature>
<protein>
    <recommendedName>
        <fullName evidence="3">cysteine desulfurase</fullName>
        <ecNumber evidence="3">2.8.1.7</ecNumber>
    </recommendedName>
</protein>
<proteinExistence type="inferred from homology"/>
<dbReference type="GO" id="GO:0031071">
    <property type="term" value="F:cysteine desulfurase activity"/>
    <property type="evidence" value="ECO:0007669"/>
    <property type="project" value="UniProtKB-EC"/>
</dbReference>
<dbReference type="FunFam" id="3.40.640.10:FF:000084">
    <property type="entry name" value="IscS-like cysteine desulfurase"/>
    <property type="match status" value="1"/>
</dbReference>
<keyword evidence="13" id="KW-1185">Reference proteome</keyword>
<dbReference type="EC" id="2.8.1.7" evidence="3"/>
<evidence type="ECO:0000256" key="7">
    <source>
        <dbReference type="ARBA" id="ARBA00023004"/>
    </source>
</evidence>
<reference evidence="12 13" key="1">
    <citation type="submission" date="2019-03" db="EMBL/GenBank/DDBJ databases">
        <title>Genomic Encyclopedia of Type Strains, Phase IV (KMG-IV): sequencing the most valuable type-strain genomes for metagenomic binning, comparative biology and taxonomic classification.</title>
        <authorList>
            <person name="Goeker M."/>
        </authorList>
    </citation>
    <scope>NUCLEOTIDE SEQUENCE [LARGE SCALE GENOMIC DNA]</scope>
    <source>
        <strain evidence="12 13">DSM 25964</strain>
    </source>
</reference>
<gene>
    <name evidence="12" type="ORF">C8D99_104124</name>
</gene>
<dbReference type="InterPro" id="IPR015421">
    <property type="entry name" value="PyrdxlP-dep_Trfase_major"/>
</dbReference>
<keyword evidence="7" id="KW-0408">Iron</keyword>
<sequence length="379" mass="40833">MIYADNAATTRLDNQAYQAMVPFLNDEYGNASSAYSFSRVPRQALRDARAAIAECIGAKDEEVFFTSGGTESNNWALKGVSFARKNEKKRIITSAVEHHAILHSCEFLEKIGMEIVYLPVDRTGSVSMDILKRSISDKTALVSLILANNEIGSLQDIAPLARIAHDYGALFHTDAVQAVGHIPVNVCNLGVDLLSASAHKFNGPKGVGFLYIRDGIEIQSYSSGGAQERKLRAGTENIAAIVGMAVALKNNVSMMDENTSHLEKIASIFLRRLASSGIDYLLNGSSKRLPGHISISIKNEDGERLLHRLDLKGVCISTGSACNASENEISHVIKAVAIPASYAKGTIRISFGKENTEQDADKIAEAIISVCRGGKHGSN</sequence>
<evidence type="ECO:0000256" key="3">
    <source>
        <dbReference type="ARBA" id="ARBA00012239"/>
    </source>
</evidence>
<dbReference type="Proteomes" id="UP000295066">
    <property type="component" value="Unassembled WGS sequence"/>
</dbReference>
<dbReference type="SUPFAM" id="SSF53383">
    <property type="entry name" value="PLP-dependent transferases"/>
    <property type="match status" value="1"/>
</dbReference>
<dbReference type="RefSeq" id="WP_133956941.1">
    <property type="nucleotide sequence ID" value="NZ_SORI01000004.1"/>
</dbReference>
<organism evidence="12 13">
    <name type="scientific">Aminivibrio pyruvatiphilus</name>
    <dbReference type="NCBI Taxonomy" id="1005740"/>
    <lineage>
        <taxon>Bacteria</taxon>
        <taxon>Thermotogati</taxon>
        <taxon>Synergistota</taxon>
        <taxon>Synergistia</taxon>
        <taxon>Synergistales</taxon>
        <taxon>Aminobacteriaceae</taxon>
        <taxon>Aminivibrio</taxon>
    </lineage>
</organism>
<comment type="cofactor">
    <cofactor evidence="1 10">
        <name>pyridoxal 5'-phosphate</name>
        <dbReference type="ChEBI" id="CHEBI:597326"/>
    </cofactor>
</comment>
<dbReference type="InterPro" id="IPR016454">
    <property type="entry name" value="Cysteine_dSase"/>
</dbReference>
<dbReference type="PANTHER" id="PTHR11601">
    <property type="entry name" value="CYSTEINE DESULFURYLASE FAMILY MEMBER"/>
    <property type="match status" value="1"/>
</dbReference>
<evidence type="ECO:0000256" key="5">
    <source>
        <dbReference type="ARBA" id="ARBA00022723"/>
    </source>
</evidence>
<evidence type="ECO:0000256" key="9">
    <source>
        <dbReference type="ARBA" id="ARBA00050776"/>
    </source>
</evidence>
<comment type="catalytic activity">
    <reaction evidence="9">
        <text>(sulfur carrier)-H + L-cysteine = (sulfur carrier)-SH + L-alanine</text>
        <dbReference type="Rhea" id="RHEA:43892"/>
        <dbReference type="Rhea" id="RHEA-COMP:14737"/>
        <dbReference type="Rhea" id="RHEA-COMP:14739"/>
        <dbReference type="ChEBI" id="CHEBI:29917"/>
        <dbReference type="ChEBI" id="CHEBI:35235"/>
        <dbReference type="ChEBI" id="CHEBI:57972"/>
        <dbReference type="ChEBI" id="CHEBI:64428"/>
        <dbReference type="EC" id="2.8.1.7"/>
    </reaction>
</comment>
<dbReference type="InterPro" id="IPR020578">
    <property type="entry name" value="Aminotrans_V_PyrdxlP_BS"/>
</dbReference>
<name>A0A4R8M8L8_9BACT</name>
<dbReference type="Gene3D" id="3.40.640.10">
    <property type="entry name" value="Type I PLP-dependent aspartate aminotransferase-like (Major domain)"/>
    <property type="match status" value="1"/>
</dbReference>
<dbReference type="GO" id="GO:0046872">
    <property type="term" value="F:metal ion binding"/>
    <property type="evidence" value="ECO:0007669"/>
    <property type="project" value="UniProtKB-KW"/>
</dbReference>
<evidence type="ECO:0000256" key="4">
    <source>
        <dbReference type="ARBA" id="ARBA00022679"/>
    </source>
</evidence>
<dbReference type="AlphaFoldDB" id="A0A4R8M8L8"/>
<evidence type="ECO:0000256" key="6">
    <source>
        <dbReference type="ARBA" id="ARBA00022898"/>
    </source>
</evidence>
<dbReference type="Gene3D" id="3.90.1150.10">
    <property type="entry name" value="Aspartate Aminotransferase, domain 1"/>
    <property type="match status" value="1"/>
</dbReference>
<evidence type="ECO:0000256" key="1">
    <source>
        <dbReference type="ARBA" id="ARBA00001933"/>
    </source>
</evidence>
<keyword evidence="5" id="KW-0479">Metal-binding</keyword>
<dbReference type="InterPro" id="IPR000192">
    <property type="entry name" value="Aminotrans_V_dom"/>
</dbReference>
<evidence type="ECO:0000259" key="11">
    <source>
        <dbReference type="Pfam" id="PF00266"/>
    </source>
</evidence>
<dbReference type="Gene3D" id="1.10.260.50">
    <property type="match status" value="1"/>
</dbReference>
<dbReference type="PROSITE" id="PS00595">
    <property type="entry name" value="AA_TRANSFER_CLASS_5"/>
    <property type="match status" value="1"/>
</dbReference>
<dbReference type="PROSITE" id="PS51450">
    <property type="entry name" value="LRR"/>
    <property type="match status" value="1"/>
</dbReference>
<evidence type="ECO:0000256" key="8">
    <source>
        <dbReference type="ARBA" id="ARBA00023014"/>
    </source>
</evidence>
<accession>A0A4R8M8L8</accession>
<dbReference type="InterPro" id="IPR015424">
    <property type="entry name" value="PyrdxlP-dep_Trfase"/>
</dbReference>
<dbReference type="InterPro" id="IPR001611">
    <property type="entry name" value="Leu-rich_rpt"/>
</dbReference>
<dbReference type="PANTHER" id="PTHR11601:SF34">
    <property type="entry name" value="CYSTEINE DESULFURASE"/>
    <property type="match status" value="1"/>
</dbReference>
<keyword evidence="8" id="KW-0411">Iron-sulfur</keyword>
<evidence type="ECO:0000313" key="13">
    <source>
        <dbReference type="Proteomes" id="UP000295066"/>
    </source>
</evidence>